<evidence type="ECO:0000256" key="3">
    <source>
        <dbReference type="PROSITE-ProRule" id="PRU00357"/>
    </source>
</evidence>
<evidence type="ECO:0000256" key="4">
    <source>
        <dbReference type="SAM" id="MobiDB-lite"/>
    </source>
</evidence>
<dbReference type="GO" id="GO:0005634">
    <property type="term" value="C:nucleus"/>
    <property type="evidence" value="ECO:0007669"/>
    <property type="project" value="UniProtKB-SubCell"/>
</dbReference>
<feature type="domain" description="CCT" evidence="5">
    <location>
        <begin position="445"/>
        <end position="487"/>
    </location>
</feature>
<evidence type="ECO:0000256" key="2">
    <source>
        <dbReference type="ARBA" id="ARBA00023242"/>
    </source>
</evidence>
<feature type="region of interest" description="Disordered" evidence="4">
    <location>
        <begin position="293"/>
        <end position="313"/>
    </location>
</feature>
<evidence type="ECO:0000313" key="6">
    <source>
        <dbReference type="EMBL" id="KAJ6990526.1"/>
    </source>
</evidence>
<reference evidence="6" key="1">
    <citation type="journal article" date="2023" name="Mol. Ecol. Resour.">
        <title>Chromosome-level genome assembly of a triploid poplar Populus alba 'Berolinensis'.</title>
        <authorList>
            <person name="Chen S."/>
            <person name="Yu Y."/>
            <person name="Wang X."/>
            <person name="Wang S."/>
            <person name="Zhang T."/>
            <person name="Zhou Y."/>
            <person name="He R."/>
            <person name="Meng N."/>
            <person name="Wang Y."/>
            <person name="Liu W."/>
            <person name="Liu Z."/>
            <person name="Liu J."/>
            <person name="Guo Q."/>
            <person name="Huang H."/>
            <person name="Sederoff R.R."/>
            <person name="Wang G."/>
            <person name="Qu G."/>
            <person name="Chen S."/>
        </authorList>
    </citation>
    <scope>NUCLEOTIDE SEQUENCE</scope>
    <source>
        <strain evidence="6">SC-2020</strain>
    </source>
</reference>
<keyword evidence="2 3" id="KW-0539">Nucleus</keyword>
<comment type="caution">
    <text evidence="6">The sequence shown here is derived from an EMBL/GenBank/DDBJ whole genome shotgun (WGS) entry which is preliminary data.</text>
</comment>
<sequence>MDPYDQLDLARKITSMAIASRVSYLESERGRMKQRMFDKDRVKLSKEKDSLAMTAKKLGSDLAKQAETVDIGTCDQSVPRAYSEKDEGMNDYVAHHNFNGSTDMGNTDEAPRHAGQRYSVTPYITPRLTPSGTPKIISTSASPKGYSAAGSPQKTSGATSPTKPQYDGRASISSWYPSSQQSSAANSPPRGHSIPGRAPRVDGKEFFRQARSRLSYEQFSAFLANIKKLNGQEQTRETRQKKKKRKLNPTNQFHFLSSMASIPHFHSGYHFSPDEFSEISSVMDQDHRYARNGSFSSTNMSSGAISSPSGGAKLGDHQDHSFPTFYDHKNCCALDIFQGESGIMSPIPATNSMPEIFGISDMVVPTWMDYKTGSNGGIAKIENFSGGFQISDVCVYGEDCYGFSPNFTPVICPAAEENWRLEYNLITAKESTDMAKVGRYTVEERKDRISRYLKKRNQRNFNKTIKYACRKTLADRRVRVRGRFARNNEIFEEETEVKKDDDNIPHLRHGKETYCTSNAVQIKNDDDDDEQWLQEALASLVYVPYIAGS</sequence>
<feature type="compositionally biased region" description="Polar residues" evidence="4">
    <location>
        <begin position="128"/>
        <end position="142"/>
    </location>
</feature>
<comment type="subcellular location">
    <subcellularLocation>
        <location evidence="1 3">Nucleus</location>
    </subcellularLocation>
</comment>
<evidence type="ECO:0000259" key="5">
    <source>
        <dbReference type="PROSITE" id="PS51017"/>
    </source>
</evidence>
<dbReference type="EMBL" id="JAQIZT010000007">
    <property type="protein sequence ID" value="KAJ6990526.1"/>
    <property type="molecule type" value="Genomic_DNA"/>
</dbReference>
<dbReference type="Pfam" id="PF25972">
    <property type="entry name" value="At4g15545_C"/>
    <property type="match status" value="1"/>
</dbReference>
<dbReference type="InterPro" id="IPR058936">
    <property type="entry name" value="At4g15545-like"/>
</dbReference>
<dbReference type="PROSITE" id="PS51017">
    <property type="entry name" value="CCT"/>
    <property type="match status" value="1"/>
</dbReference>
<evidence type="ECO:0000313" key="7">
    <source>
        <dbReference type="Proteomes" id="UP001164929"/>
    </source>
</evidence>
<gene>
    <name evidence="6" type="ORF">NC653_018939</name>
</gene>
<dbReference type="InterPro" id="IPR058935">
    <property type="entry name" value="At4g15545-like_C"/>
</dbReference>
<organism evidence="6 7">
    <name type="scientific">Populus alba x Populus x berolinensis</name>
    <dbReference type="NCBI Taxonomy" id="444605"/>
    <lineage>
        <taxon>Eukaryota</taxon>
        <taxon>Viridiplantae</taxon>
        <taxon>Streptophyta</taxon>
        <taxon>Embryophyta</taxon>
        <taxon>Tracheophyta</taxon>
        <taxon>Spermatophyta</taxon>
        <taxon>Magnoliopsida</taxon>
        <taxon>eudicotyledons</taxon>
        <taxon>Gunneridae</taxon>
        <taxon>Pentapetalae</taxon>
        <taxon>rosids</taxon>
        <taxon>fabids</taxon>
        <taxon>Malpighiales</taxon>
        <taxon>Salicaceae</taxon>
        <taxon>Saliceae</taxon>
        <taxon>Populus</taxon>
    </lineage>
</organism>
<feature type="compositionally biased region" description="Low complexity" evidence="4">
    <location>
        <begin position="301"/>
        <end position="311"/>
    </location>
</feature>
<protein>
    <recommendedName>
        <fullName evidence="5">CCT domain-containing protein</fullName>
    </recommendedName>
</protein>
<feature type="compositionally biased region" description="Low complexity" evidence="4">
    <location>
        <begin position="170"/>
        <end position="189"/>
    </location>
</feature>
<keyword evidence="7" id="KW-1185">Reference proteome</keyword>
<accession>A0AAD6VWI4</accession>
<evidence type="ECO:0000256" key="1">
    <source>
        <dbReference type="ARBA" id="ARBA00004123"/>
    </source>
</evidence>
<name>A0AAD6VWI4_9ROSI</name>
<feature type="region of interest" description="Disordered" evidence="4">
    <location>
        <begin position="98"/>
        <end position="203"/>
    </location>
</feature>
<proteinExistence type="predicted"/>
<dbReference type="AlphaFoldDB" id="A0AAD6VWI4"/>
<dbReference type="PANTHER" id="PTHR47383:SF8">
    <property type="entry name" value="OS01G0768300 PROTEIN"/>
    <property type="match status" value="1"/>
</dbReference>
<dbReference type="Proteomes" id="UP001164929">
    <property type="component" value="Chromosome 7"/>
</dbReference>
<dbReference type="PANTHER" id="PTHR47383">
    <property type="entry name" value="OS03G0659800 PROTEIN"/>
    <property type="match status" value="1"/>
</dbReference>
<feature type="compositionally biased region" description="Polar residues" evidence="4">
    <location>
        <begin position="150"/>
        <end position="163"/>
    </location>
</feature>
<dbReference type="Pfam" id="PF06203">
    <property type="entry name" value="CCT"/>
    <property type="match status" value="1"/>
</dbReference>
<dbReference type="InterPro" id="IPR010402">
    <property type="entry name" value="CCT_domain"/>
</dbReference>